<evidence type="ECO:0000256" key="1">
    <source>
        <dbReference type="SAM" id="MobiDB-lite"/>
    </source>
</evidence>
<dbReference type="AlphaFoldDB" id="A0A2M9D3S6"/>
<evidence type="ECO:0000259" key="2">
    <source>
        <dbReference type="Pfam" id="PF13460"/>
    </source>
</evidence>
<dbReference type="RefSeq" id="WP_100389851.1">
    <property type="nucleotide sequence ID" value="NZ_BMZU01000003.1"/>
</dbReference>
<comment type="caution">
    <text evidence="3">The sequence shown here is derived from an EMBL/GenBank/DDBJ whole genome shotgun (WGS) entry which is preliminary data.</text>
</comment>
<dbReference type="CDD" id="cd05243">
    <property type="entry name" value="SDR_a5"/>
    <property type="match status" value="1"/>
</dbReference>
<dbReference type="Pfam" id="PF13460">
    <property type="entry name" value="NAD_binding_10"/>
    <property type="match status" value="1"/>
</dbReference>
<accession>A0A2M9D3S6</accession>
<gene>
    <name evidence="3" type="ORF">CLV85_2429</name>
</gene>
<organism evidence="3 4">
    <name type="scientific">Salinibacterium amurskyense</name>
    <dbReference type="NCBI Taxonomy" id="205941"/>
    <lineage>
        <taxon>Bacteria</taxon>
        <taxon>Bacillati</taxon>
        <taxon>Actinomycetota</taxon>
        <taxon>Actinomycetes</taxon>
        <taxon>Micrococcales</taxon>
        <taxon>Microbacteriaceae</taxon>
        <taxon>Salinibacterium</taxon>
    </lineage>
</organism>
<feature type="region of interest" description="Disordered" evidence="1">
    <location>
        <begin position="155"/>
        <end position="177"/>
    </location>
</feature>
<dbReference type="InterPro" id="IPR036291">
    <property type="entry name" value="NAD(P)-bd_dom_sf"/>
</dbReference>
<dbReference type="OrthoDB" id="4248066at2"/>
<dbReference type="Gene3D" id="3.40.50.720">
    <property type="entry name" value="NAD(P)-binding Rossmann-like Domain"/>
    <property type="match status" value="1"/>
</dbReference>
<dbReference type="EMBL" id="PGFH01000002">
    <property type="protein sequence ID" value="PJJ78849.1"/>
    <property type="molecule type" value="Genomic_DNA"/>
</dbReference>
<sequence>MKRIAIVGGHGKIALSLAQLLTSRGHHVHSLIRKPEQEADISATGAMPVIADVEQLSAEELSEIFTGHDAVVFSAGAGGGSAERTYSVDRDAAIRTMDAAAHAGVMRYVMVSYKGAGFDHGVPEDNDFFAYAEAKAAADDHLRKGPLHYTIVGPGSLSSEPASGSIGLGDEANDEHTSRDNVARVLAEVIDADNTIGQTIEFTDGSTQISDAIAAIR</sequence>
<dbReference type="SUPFAM" id="SSF51735">
    <property type="entry name" value="NAD(P)-binding Rossmann-fold domains"/>
    <property type="match status" value="1"/>
</dbReference>
<reference evidence="3 4" key="1">
    <citation type="submission" date="2017-11" db="EMBL/GenBank/DDBJ databases">
        <title>Genomic Encyclopedia of Archaeal and Bacterial Type Strains, Phase II (KMG-II): From Individual Species to Whole Genera.</title>
        <authorList>
            <person name="Goeker M."/>
        </authorList>
    </citation>
    <scope>NUCLEOTIDE SEQUENCE [LARGE SCALE GENOMIC DNA]</scope>
    <source>
        <strain evidence="3 4">DSM 16400</strain>
    </source>
</reference>
<evidence type="ECO:0000313" key="3">
    <source>
        <dbReference type="EMBL" id="PJJ78849.1"/>
    </source>
</evidence>
<keyword evidence="4" id="KW-1185">Reference proteome</keyword>
<feature type="domain" description="NAD(P)-binding" evidence="2">
    <location>
        <begin position="8"/>
        <end position="192"/>
    </location>
</feature>
<dbReference type="PANTHER" id="PTHR15020">
    <property type="entry name" value="FLAVIN REDUCTASE-RELATED"/>
    <property type="match status" value="1"/>
</dbReference>
<name>A0A2M9D3S6_9MICO</name>
<dbReference type="InterPro" id="IPR016040">
    <property type="entry name" value="NAD(P)-bd_dom"/>
</dbReference>
<proteinExistence type="predicted"/>
<dbReference type="PANTHER" id="PTHR15020:SF50">
    <property type="entry name" value="UPF0659 PROTEIN YMR090W"/>
    <property type="match status" value="1"/>
</dbReference>
<evidence type="ECO:0000313" key="4">
    <source>
        <dbReference type="Proteomes" id="UP000231742"/>
    </source>
</evidence>
<protein>
    <submittedName>
        <fullName evidence="3">Uncharacterized protein YbjT (DUF2867 family)</fullName>
    </submittedName>
</protein>
<dbReference type="Proteomes" id="UP000231742">
    <property type="component" value="Unassembled WGS sequence"/>
</dbReference>